<keyword evidence="3" id="KW-1185">Reference proteome</keyword>
<name>A0A561BPS6_9ACTN</name>
<feature type="transmembrane region" description="Helical" evidence="1">
    <location>
        <begin position="79"/>
        <end position="98"/>
    </location>
</feature>
<sequence length="123" mass="13018">MAKPSKFESFVFVVVGVAGAFGFLTLVRRAWDTCAVKINDLGNGVTLLFLGLPVALIVNIGLFGLVFRLSKGQGKFVKPFLAAAIAVALADLALFSWAGTPATLPASVCPANVPAWWPEWIPT</sequence>
<accession>A0A561BPS6</accession>
<evidence type="ECO:0000313" key="2">
    <source>
        <dbReference type="EMBL" id="TWD80871.1"/>
    </source>
</evidence>
<dbReference type="AlphaFoldDB" id="A0A561BPS6"/>
<reference evidence="2 3" key="1">
    <citation type="submission" date="2019-06" db="EMBL/GenBank/DDBJ databases">
        <title>Sequencing the genomes of 1000 actinobacteria strains.</title>
        <authorList>
            <person name="Klenk H.-P."/>
        </authorList>
    </citation>
    <scope>NUCLEOTIDE SEQUENCE [LARGE SCALE GENOMIC DNA]</scope>
    <source>
        <strain evidence="2 3">DSM 24683</strain>
    </source>
</reference>
<feature type="transmembrane region" description="Helical" evidence="1">
    <location>
        <begin position="47"/>
        <end position="67"/>
    </location>
</feature>
<keyword evidence="1" id="KW-0812">Transmembrane</keyword>
<dbReference type="RefSeq" id="WP_145805204.1">
    <property type="nucleotide sequence ID" value="NZ_VIVK01000001.1"/>
</dbReference>
<evidence type="ECO:0000256" key="1">
    <source>
        <dbReference type="SAM" id="Phobius"/>
    </source>
</evidence>
<protein>
    <submittedName>
        <fullName evidence="2">Uncharacterized protein</fullName>
    </submittedName>
</protein>
<feature type="transmembrane region" description="Helical" evidence="1">
    <location>
        <begin position="7"/>
        <end position="27"/>
    </location>
</feature>
<proteinExistence type="predicted"/>
<organism evidence="2 3">
    <name type="scientific">Kribbella amoyensis</name>
    <dbReference type="NCBI Taxonomy" id="996641"/>
    <lineage>
        <taxon>Bacteria</taxon>
        <taxon>Bacillati</taxon>
        <taxon>Actinomycetota</taxon>
        <taxon>Actinomycetes</taxon>
        <taxon>Propionibacteriales</taxon>
        <taxon>Kribbellaceae</taxon>
        <taxon>Kribbella</taxon>
    </lineage>
</organism>
<comment type="caution">
    <text evidence="2">The sequence shown here is derived from an EMBL/GenBank/DDBJ whole genome shotgun (WGS) entry which is preliminary data.</text>
</comment>
<keyword evidence="1" id="KW-0472">Membrane</keyword>
<keyword evidence="1" id="KW-1133">Transmembrane helix</keyword>
<dbReference type="EMBL" id="VIVK01000001">
    <property type="protein sequence ID" value="TWD80871.1"/>
    <property type="molecule type" value="Genomic_DNA"/>
</dbReference>
<gene>
    <name evidence="2" type="ORF">FB561_1968</name>
</gene>
<evidence type="ECO:0000313" key="3">
    <source>
        <dbReference type="Proteomes" id="UP000318380"/>
    </source>
</evidence>
<dbReference type="Proteomes" id="UP000318380">
    <property type="component" value="Unassembled WGS sequence"/>
</dbReference>
<dbReference type="OrthoDB" id="3827993at2"/>